<feature type="region of interest" description="Disordered" evidence="1">
    <location>
        <begin position="48"/>
        <end position="79"/>
    </location>
</feature>
<sequence length="79" mass="8266">MSDIRPFTSLNPAAAPAAGPAPAVRQAQAAFFRQALAQVETVQQVAARPAAAAPTEPSRTEAQAADRPLRPGSYLDIRI</sequence>
<organism evidence="2 3">
    <name type="scientific">Brevundimonas halotolerans</name>
    <dbReference type="NCBI Taxonomy" id="69670"/>
    <lineage>
        <taxon>Bacteria</taxon>
        <taxon>Pseudomonadati</taxon>
        <taxon>Pseudomonadota</taxon>
        <taxon>Alphaproteobacteria</taxon>
        <taxon>Caulobacterales</taxon>
        <taxon>Caulobacteraceae</taxon>
        <taxon>Brevundimonas</taxon>
    </lineage>
</organism>
<dbReference type="EMBL" id="JACIJB010000016">
    <property type="protein sequence ID" value="MBB5661784.1"/>
    <property type="molecule type" value="Genomic_DNA"/>
</dbReference>
<gene>
    <name evidence="2" type="ORF">FHS65_002554</name>
</gene>
<feature type="compositionally biased region" description="Low complexity" evidence="1">
    <location>
        <begin position="48"/>
        <end position="62"/>
    </location>
</feature>
<evidence type="ECO:0000313" key="3">
    <source>
        <dbReference type="Proteomes" id="UP000548978"/>
    </source>
</evidence>
<name>A0A7W9A5H3_9CAUL</name>
<dbReference type="Proteomes" id="UP000548978">
    <property type="component" value="Unassembled WGS sequence"/>
</dbReference>
<evidence type="ECO:0000313" key="2">
    <source>
        <dbReference type="EMBL" id="MBB5661784.1"/>
    </source>
</evidence>
<reference evidence="2 3" key="1">
    <citation type="submission" date="2020-08" db="EMBL/GenBank/DDBJ databases">
        <title>Genomic Encyclopedia of Type Strains, Phase IV (KMG-IV): sequencing the most valuable type-strain genomes for metagenomic binning, comparative biology and taxonomic classification.</title>
        <authorList>
            <person name="Goeker M."/>
        </authorList>
    </citation>
    <scope>NUCLEOTIDE SEQUENCE [LARGE SCALE GENOMIC DNA]</scope>
    <source>
        <strain evidence="2 3">DSM 24448</strain>
    </source>
</reference>
<proteinExistence type="predicted"/>
<dbReference type="AlphaFoldDB" id="A0A7W9A5H3"/>
<accession>A0A7W9A5H3</accession>
<evidence type="ECO:0000256" key="1">
    <source>
        <dbReference type="SAM" id="MobiDB-lite"/>
    </source>
</evidence>
<protein>
    <submittedName>
        <fullName evidence="2">Uncharacterized protein</fullName>
    </submittedName>
</protein>
<feature type="region of interest" description="Disordered" evidence="1">
    <location>
        <begin position="1"/>
        <end position="20"/>
    </location>
</feature>
<keyword evidence="3" id="KW-1185">Reference proteome</keyword>
<comment type="caution">
    <text evidence="2">The sequence shown here is derived from an EMBL/GenBank/DDBJ whole genome shotgun (WGS) entry which is preliminary data.</text>
</comment>
<dbReference type="RefSeq" id="WP_123286278.1">
    <property type="nucleotide sequence ID" value="NZ_JACIJB010000016.1"/>
</dbReference>